<dbReference type="HOGENOM" id="CLU_521260_0_0_1"/>
<dbReference type="RefSeq" id="XP_002182470.1">
    <property type="nucleotide sequence ID" value="XM_002182434.1"/>
</dbReference>
<reference evidence="1 2" key="1">
    <citation type="journal article" date="2008" name="Nature">
        <title>The Phaeodactylum genome reveals the evolutionary history of diatom genomes.</title>
        <authorList>
            <person name="Bowler C."/>
            <person name="Allen A.E."/>
            <person name="Badger J.H."/>
            <person name="Grimwood J."/>
            <person name="Jabbari K."/>
            <person name="Kuo A."/>
            <person name="Maheswari U."/>
            <person name="Martens C."/>
            <person name="Maumus F."/>
            <person name="Otillar R.P."/>
            <person name="Rayko E."/>
            <person name="Salamov A."/>
            <person name="Vandepoele K."/>
            <person name="Beszteri B."/>
            <person name="Gruber A."/>
            <person name="Heijde M."/>
            <person name="Katinka M."/>
            <person name="Mock T."/>
            <person name="Valentin K."/>
            <person name="Verret F."/>
            <person name="Berges J.A."/>
            <person name="Brownlee C."/>
            <person name="Cadoret J.P."/>
            <person name="Chiovitti A."/>
            <person name="Choi C.J."/>
            <person name="Coesel S."/>
            <person name="De Martino A."/>
            <person name="Detter J.C."/>
            <person name="Durkin C."/>
            <person name="Falciatore A."/>
            <person name="Fournet J."/>
            <person name="Haruta M."/>
            <person name="Huysman M.J."/>
            <person name="Jenkins B.D."/>
            <person name="Jiroutova K."/>
            <person name="Jorgensen R.E."/>
            <person name="Joubert Y."/>
            <person name="Kaplan A."/>
            <person name="Kroger N."/>
            <person name="Kroth P.G."/>
            <person name="La Roche J."/>
            <person name="Lindquist E."/>
            <person name="Lommer M."/>
            <person name="Martin-Jezequel V."/>
            <person name="Lopez P.J."/>
            <person name="Lucas S."/>
            <person name="Mangogna M."/>
            <person name="McGinnis K."/>
            <person name="Medlin L.K."/>
            <person name="Montsant A."/>
            <person name="Oudot-Le Secq M.P."/>
            <person name="Napoli C."/>
            <person name="Obornik M."/>
            <person name="Parker M.S."/>
            <person name="Petit J.L."/>
            <person name="Porcel B.M."/>
            <person name="Poulsen N."/>
            <person name="Robison M."/>
            <person name="Rychlewski L."/>
            <person name="Rynearson T.A."/>
            <person name="Schmutz J."/>
            <person name="Shapiro H."/>
            <person name="Siaut M."/>
            <person name="Stanley M."/>
            <person name="Sussman M.R."/>
            <person name="Taylor A.R."/>
            <person name="Vardi A."/>
            <person name="von Dassow P."/>
            <person name="Vyverman W."/>
            <person name="Willis A."/>
            <person name="Wyrwicz L.S."/>
            <person name="Rokhsar D.S."/>
            <person name="Weissenbach J."/>
            <person name="Armbrust E.V."/>
            <person name="Green B.R."/>
            <person name="Van de Peer Y."/>
            <person name="Grigoriev I.V."/>
        </authorList>
    </citation>
    <scope>NUCLEOTIDE SEQUENCE [LARGE SCALE GENOMIC DNA]</scope>
    <source>
        <strain evidence="1 2">CCAP 1055/1</strain>
    </source>
</reference>
<dbReference type="GeneID" id="7203418"/>
<accession>B7G5V2</accession>
<name>B7G5V2_PHATC</name>
<sequence length="523" mass="57072">MTVPLAFHHHVAVVGGGITGACAASTFASRNIKVDVFDQGRSGPGGRASHRVTEEAKLEWDHGCQFFRADTERFRQKVEGWIEGGMCQEWFGKFGQDSSSADFFGLPGKPPFFVGMKGLIDSLLNEEGIHVYSDQRVSSLEREGKVWKLLGVHGEAAFHDTSVEAKPQPIGSTNGYDAVVLTDVSSSFDSWHRASAGVPAAFAARVRERAGSRVPLFSAMVAFEQPSQIPFDATAFDQNESIWFAAKTNSKPGMGALEQECWTIISTPEYAMRQISEIQMQDKETGAFQPQTREYLTSVPGPDLERSFRSSLKSQWKVDLPKVSFLSAQRWGSALPAHRLVNTSSDTRQIIAGVAYDSKRGCLAPTEAEAGTQSFLADDGLMLFQAGDMVSSYSPGFEGAAISGMDAAEHIFGVYISSIIAGTTPANLSFEEEYFANKFFLRALFHSNRPAMLLNHSRSMKDSASQMKISFRSCWGIHDKCIDTHLNNDSCSGAQSLSVAGRILSSTGHCLHGAEGIKNMQRN</sequence>
<reference evidence="2" key="2">
    <citation type="submission" date="2008-08" db="EMBL/GenBank/DDBJ databases">
        <authorList>
            <consortium name="Diatom Consortium"/>
            <person name="Grigoriev I."/>
            <person name="Grimwood J."/>
            <person name="Kuo A."/>
            <person name="Otillar R.P."/>
            <person name="Salamov A."/>
            <person name="Detter J.C."/>
            <person name="Lindquist E."/>
            <person name="Shapiro H."/>
            <person name="Lucas S."/>
            <person name="Glavina del Rio T."/>
            <person name="Pitluck S."/>
            <person name="Rokhsar D."/>
            <person name="Bowler C."/>
        </authorList>
    </citation>
    <scope>GENOME REANNOTATION</scope>
    <source>
        <strain evidence="2">CCAP 1055/1</strain>
    </source>
</reference>
<organism evidence="1 2">
    <name type="scientific">Phaeodactylum tricornutum (strain CCAP 1055/1)</name>
    <dbReference type="NCBI Taxonomy" id="556484"/>
    <lineage>
        <taxon>Eukaryota</taxon>
        <taxon>Sar</taxon>
        <taxon>Stramenopiles</taxon>
        <taxon>Ochrophyta</taxon>
        <taxon>Bacillariophyta</taxon>
        <taxon>Bacillariophyceae</taxon>
        <taxon>Bacillariophycidae</taxon>
        <taxon>Naviculales</taxon>
        <taxon>Phaeodactylaceae</taxon>
        <taxon>Phaeodactylum</taxon>
    </lineage>
</organism>
<protein>
    <submittedName>
        <fullName evidence="1">Uncharacterized protein</fullName>
    </submittedName>
</protein>
<dbReference type="PaxDb" id="2850-Phatr48060"/>
<dbReference type="Gene3D" id="3.50.50.60">
    <property type="entry name" value="FAD/NAD(P)-binding domain"/>
    <property type="match status" value="1"/>
</dbReference>
<dbReference type="EMBL" id="CM000618">
    <property type="protein sequence ID" value="EEC45757.1"/>
    <property type="molecule type" value="Genomic_DNA"/>
</dbReference>
<dbReference type="SUPFAM" id="SSF51905">
    <property type="entry name" value="FAD/NAD(P)-binding domain"/>
    <property type="match status" value="1"/>
</dbReference>
<proteinExistence type="predicted"/>
<evidence type="ECO:0000313" key="1">
    <source>
        <dbReference type="EMBL" id="EEC45757.1"/>
    </source>
</evidence>
<dbReference type="OrthoDB" id="2161133at2759"/>
<dbReference type="InParanoid" id="B7G5V2"/>
<keyword evidence="2" id="KW-1185">Reference proteome</keyword>
<dbReference type="PANTHER" id="PTHR16128:SF5">
    <property type="entry name" value="FAD_NAD(P)-BINDING OXIDOREDUCTASE FAMILY PROTEIN"/>
    <property type="match status" value="1"/>
</dbReference>
<gene>
    <name evidence="1" type="ORF">PHATRDRAFT_48060</name>
</gene>
<evidence type="ECO:0000313" key="2">
    <source>
        <dbReference type="Proteomes" id="UP000000759"/>
    </source>
</evidence>
<dbReference type="Proteomes" id="UP000000759">
    <property type="component" value="Chromosome 16"/>
</dbReference>
<dbReference type="Gene3D" id="3.90.660.10">
    <property type="match status" value="1"/>
</dbReference>
<dbReference type="PANTHER" id="PTHR16128">
    <property type="entry name" value="FAD/NAD(P)-BINDING OXIDOREDUCTASE FAMILY PROTEIN"/>
    <property type="match status" value="1"/>
</dbReference>
<dbReference type="AlphaFoldDB" id="B7G5V2"/>
<dbReference type="InterPro" id="IPR036188">
    <property type="entry name" value="FAD/NAD-bd_sf"/>
</dbReference>
<dbReference type="Pfam" id="PF13450">
    <property type="entry name" value="NAD_binding_8"/>
    <property type="match status" value="1"/>
</dbReference>
<dbReference type="KEGG" id="pti:PHATRDRAFT_48060"/>
<dbReference type="OMA" id="CEAEENM"/>
<dbReference type="eggNOG" id="ENOG502S0KE">
    <property type="taxonomic scope" value="Eukaryota"/>
</dbReference>